<feature type="domain" description="Zinc finger PHD-type" evidence="6">
    <location>
        <begin position="300"/>
        <end position="360"/>
    </location>
</feature>
<dbReference type="InterPro" id="IPR046349">
    <property type="entry name" value="C1-like_sf"/>
</dbReference>
<keyword evidence="1" id="KW-0479">Metal-binding</keyword>
<dbReference type="GO" id="GO:0008270">
    <property type="term" value="F:zinc ion binding"/>
    <property type="evidence" value="ECO:0007669"/>
    <property type="project" value="UniProtKB-KW"/>
</dbReference>
<evidence type="ECO:0000256" key="4">
    <source>
        <dbReference type="ARBA" id="ARBA00022833"/>
    </source>
</evidence>
<feature type="domain" description="Zinc finger PHD-type" evidence="6">
    <location>
        <begin position="134"/>
        <end position="212"/>
    </location>
</feature>
<feature type="domain" description="Phorbol-ester/DAG-type" evidence="5">
    <location>
        <begin position="338"/>
        <end position="387"/>
    </location>
</feature>
<accession>A0A2N9I7B7</accession>
<feature type="domain" description="Phorbol-ester/DAG-type" evidence="5">
    <location>
        <begin position="120"/>
        <end position="165"/>
    </location>
</feature>
<dbReference type="EMBL" id="OIVN01004960">
    <property type="protein sequence ID" value="SPD20175.1"/>
    <property type="molecule type" value="Genomic_DNA"/>
</dbReference>
<reference evidence="7" key="1">
    <citation type="submission" date="2018-02" db="EMBL/GenBank/DDBJ databases">
        <authorList>
            <person name="Cohen D.B."/>
            <person name="Kent A.D."/>
        </authorList>
    </citation>
    <scope>NUCLEOTIDE SEQUENCE</scope>
</reference>
<dbReference type="PANTHER" id="PTHR32410:SF163">
    <property type="entry name" value="DC1 DOMAIN-CONTAINING PROTEIN"/>
    <property type="match status" value="1"/>
</dbReference>
<proteinExistence type="predicted"/>
<dbReference type="InterPro" id="IPR004146">
    <property type="entry name" value="DC1"/>
</dbReference>
<evidence type="ECO:0000259" key="6">
    <source>
        <dbReference type="SMART" id="SM00249"/>
    </source>
</evidence>
<dbReference type="SMART" id="SM00249">
    <property type="entry name" value="PHD"/>
    <property type="match status" value="3"/>
</dbReference>
<feature type="domain" description="Phorbol-ester/DAG-type" evidence="5">
    <location>
        <begin position="287"/>
        <end position="332"/>
    </location>
</feature>
<evidence type="ECO:0000256" key="2">
    <source>
        <dbReference type="ARBA" id="ARBA00022737"/>
    </source>
</evidence>
<keyword evidence="4" id="KW-0862">Zinc</keyword>
<evidence type="ECO:0000259" key="5">
    <source>
        <dbReference type="SMART" id="SM00109"/>
    </source>
</evidence>
<organism evidence="7">
    <name type="scientific">Fagus sylvatica</name>
    <name type="common">Beechnut</name>
    <dbReference type="NCBI Taxonomy" id="28930"/>
    <lineage>
        <taxon>Eukaryota</taxon>
        <taxon>Viridiplantae</taxon>
        <taxon>Streptophyta</taxon>
        <taxon>Embryophyta</taxon>
        <taxon>Tracheophyta</taxon>
        <taxon>Spermatophyta</taxon>
        <taxon>Magnoliopsida</taxon>
        <taxon>eudicotyledons</taxon>
        <taxon>Gunneridae</taxon>
        <taxon>Pentapetalae</taxon>
        <taxon>rosids</taxon>
        <taxon>fabids</taxon>
        <taxon>Fagales</taxon>
        <taxon>Fagaceae</taxon>
        <taxon>Fagus</taxon>
    </lineage>
</organism>
<evidence type="ECO:0008006" key="8">
    <source>
        <dbReference type="Google" id="ProtNLM"/>
    </source>
</evidence>
<protein>
    <recommendedName>
        <fullName evidence="8">Phorbol-ester/DAG-type domain-containing protein</fullName>
    </recommendedName>
</protein>
<dbReference type="InterPro" id="IPR002219">
    <property type="entry name" value="PKC_DAG/PE"/>
</dbReference>
<dbReference type="InterPro" id="IPR001965">
    <property type="entry name" value="Znf_PHD"/>
</dbReference>
<keyword evidence="3" id="KW-0863">Zinc-finger</keyword>
<dbReference type="InterPro" id="IPR053192">
    <property type="entry name" value="Vacuole_Formation_Reg"/>
</dbReference>
<evidence type="ECO:0000313" key="7">
    <source>
        <dbReference type="EMBL" id="SPD20175.1"/>
    </source>
</evidence>
<feature type="domain" description="Phorbol-ester/DAG-type" evidence="5">
    <location>
        <begin position="10"/>
        <end position="55"/>
    </location>
</feature>
<dbReference type="SUPFAM" id="SSF57889">
    <property type="entry name" value="Cysteine-rich domain"/>
    <property type="match status" value="4"/>
</dbReference>
<sequence length="453" mass="51768">MELQHFSDVHPLIFIEQAKFGFWCNGCGEGIEGSCYSCRKCETDLHPSCAKLPLPRELQHPIHRKHPLNLHKTPPYDGRTCTCNGCNLPCRSFDYHCPLCKFDLDIKCASLPLTIKAENHDHPWTLFRNSIPFICSTCGKEGKGMPYLCGECGLWVHHNCASLPCMVKHIRHKHPLNLTYSLKDDHFEHRLCQLCVLKVDTNNGLYYCSNCDYVAHVDCATDKEGRDETFVWESNDKDPIESTTMMKEEDSGHDEFTNEFCYIVKKTKVGEDKVEIPIEIKHFAHEHDLQLTTKLENDKICDGCIRSIFPPFYSCAQCNFFLHKSCAELPRKKRHPLHQHSLTLQPMSDSFDLVQCNACYHITNGFTYKCDVCNFTLDVPCSLLSDMLTHVGHEHPLILSSTTNAEECSACNSKRKIFRCTKCEFTLDFGCATLPLTVGVQTTRASFYTSFYC</sequence>
<keyword evidence="2" id="KW-0677">Repeat</keyword>
<evidence type="ECO:0000256" key="1">
    <source>
        <dbReference type="ARBA" id="ARBA00022723"/>
    </source>
</evidence>
<feature type="domain" description="Zinc finger PHD-type" evidence="6">
    <location>
        <begin position="23"/>
        <end position="87"/>
    </location>
</feature>
<dbReference type="AlphaFoldDB" id="A0A2N9I7B7"/>
<gene>
    <name evidence="7" type="ORF">FSB_LOCUS48057</name>
</gene>
<evidence type="ECO:0000256" key="3">
    <source>
        <dbReference type="ARBA" id="ARBA00022771"/>
    </source>
</evidence>
<dbReference type="Pfam" id="PF03107">
    <property type="entry name" value="C1_2"/>
    <property type="match status" value="7"/>
</dbReference>
<dbReference type="SMART" id="SM00109">
    <property type="entry name" value="C1"/>
    <property type="match status" value="4"/>
</dbReference>
<dbReference type="Gene3D" id="3.30.60.20">
    <property type="match status" value="1"/>
</dbReference>
<name>A0A2N9I7B7_FAGSY</name>
<dbReference type="PANTHER" id="PTHR32410">
    <property type="entry name" value="CYSTEINE/HISTIDINE-RICH C1 DOMAIN FAMILY PROTEIN"/>
    <property type="match status" value="1"/>
</dbReference>